<accession>M3VC13</accession>
<gene>
    <name evidence="2" type="ORF">GM1_030_00420</name>
</gene>
<comment type="caution">
    <text evidence="2">The sequence shown here is derived from an EMBL/GenBank/DDBJ whole genome shotgun (WGS) entry which is preliminary data.</text>
</comment>
<reference evidence="2 3" key="1">
    <citation type="submission" date="2013-02" db="EMBL/GenBank/DDBJ databases">
        <title>Whole genome shotgun sequence of Gordonia malaquae NBRC 108250.</title>
        <authorList>
            <person name="Yoshida I."/>
            <person name="Hosoyama A."/>
            <person name="Tsuchikane K."/>
            <person name="Ando Y."/>
            <person name="Baba S."/>
            <person name="Ohji S."/>
            <person name="Hamada M."/>
            <person name="Tamura T."/>
            <person name="Yamazoe A."/>
            <person name="Yamazaki S."/>
            <person name="Fujita N."/>
        </authorList>
    </citation>
    <scope>NUCLEOTIDE SEQUENCE [LARGE SCALE GENOMIC DNA]</scope>
    <source>
        <strain evidence="2 3">NBRC 108250</strain>
    </source>
</reference>
<proteinExistence type="predicted"/>
<keyword evidence="1" id="KW-0472">Membrane</keyword>
<organism evidence="2 3">
    <name type="scientific">Gordonia malaquae NBRC 108250</name>
    <dbReference type="NCBI Taxonomy" id="1223542"/>
    <lineage>
        <taxon>Bacteria</taxon>
        <taxon>Bacillati</taxon>
        <taxon>Actinomycetota</taxon>
        <taxon>Actinomycetes</taxon>
        <taxon>Mycobacteriales</taxon>
        <taxon>Gordoniaceae</taxon>
        <taxon>Gordonia</taxon>
    </lineage>
</organism>
<evidence type="ECO:0000313" key="2">
    <source>
        <dbReference type="EMBL" id="GAC81213.1"/>
    </source>
</evidence>
<dbReference type="AlphaFoldDB" id="M3VC13"/>
<protein>
    <recommendedName>
        <fullName evidence="4">DUF2746 domain-containing protein</fullName>
    </recommendedName>
</protein>
<dbReference type="RefSeq" id="WP_008380799.1">
    <property type="nucleotide sequence ID" value="NZ_BAOP01000030.1"/>
</dbReference>
<dbReference type="STRING" id="410332.SAMN04488550_4111"/>
<dbReference type="EMBL" id="BAOP01000030">
    <property type="protein sequence ID" value="GAC81213.1"/>
    <property type="molecule type" value="Genomic_DNA"/>
</dbReference>
<sequence>MTGAWSVWVAEQAQADSVFDLVARLIDNAAALIAAAVTGVTAIVIARKGGVRHEETAKQVEEQAKTIEEIRESTVNSHPRPMRYDLDDVSDAVGEVKALVETIGAEVREDRVARRAGDQALAGRLDELAVRLDRQDAIAAKHHPEDP</sequence>
<dbReference type="Proteomes" id="UP000035009">
    <property type="component" value="Unassembled WGS sequence"/>
</dbReference>
<keyword evidence="3" id="KW-1185">Reference proteome</keyword>
<evidence type="ECO:0008006" key="4">
    <source>
        <dbReference type="Google" id="ProtNLM"/>
    </source>
</evidence>
<feature type="transmembrane region" description="Helical" evidence="1">
    <location>
        <begin position="25"/>
        <end position="46"/>
    </location>
</feature>
<evidence type="ECO:0000313" key="3">
    <source>
        <dbReference type="Proteomes" id="UP000035009"/>
    </source>
</evidence>
<keyword evidence="1" id="KW-1133">Transmembrane helix</keyword>
<keyword evidence="1" id="KW-0812">Transmembrane</keyword>
<evidence type="ECO:0000256" key="1">
    <source>
        <dbReference type="SAM" id="Phobius"/>
    </source>
</evidence>
<name>M3VC13_GORML</name>